<organism evidence="2 3">
    <name type="scientific">Mya arenaria</name>
    <name type="common">Soft-shell clam</name>
    <dbReference type="NCBI Taxonomy" id="6604"/>
    <lineage>
        <taxon>Eukaryota</taxon>
        <taxon>Metazoa</taxon>
        <taxon>Spiralia</taxon>
        <taxon>Lophotrochozoa</taxon>
        <taxon>Mollusca</taxon>
        <taxon>Bivalvia</taxon>
        <taxon>Autobranchia</taxon>
        <taxon>Heteroconchia</taxon>
        <taxon>Euheterodonta</taxon>
        <taxon>Imparidentia</taxon>
        <taxon>Neoheterodontei</taxon>
        <taxon>Myida</taxon>
        <taxon>Myoidea</taxon>
        <taxon>Myidae</taxon>
        <taxon>Mya</taxon>
    </lineage>
</organism>
<keyword evidence="1" id="KW-0472">Membrane</keyword>
<sequence>MENVLTYVPQGGKETIVLVPTNGLDRTVALLAIVEIILTATSLVVYAPPSEYVRTAGKTTNVI</sequence>
<evidence type="ECO:0000256" key="1">
    <source>
        <dbReference type="SAM" id="Phobius"/>
    </source>
</evidence>
<accession>A0ABY7DMY6</accession>
<evidence type="ECO:0000313" key="3">
    <source>
        <dbReference type="Proteomes" id="UP001164746"/>
    </source>
</evidence>
<dbReference type="EMBL" id="CP111014">
    <property type="protein sequence ID" value="WAQ98508.1"/>
    <property type="molecule type" value="Genomic_DNA"/>
</dbReference>
<feature type="transmembrane region" description="Helical" evidence="1">
    <location>
        <begin position="28"/>
        <end position="48"/>
    </location>
</feature>
<evidence type="ECO:0000313" key="2">
    <source>
        <dbReference type="EMBL" id="WAQ98508.1"/>
    </source>
</evidence>
<name>A0ABY7DMY6_MYAAR</name>
<protein>
    <submittedName>
        <fullName evidence="2">Uncharacterized protein</fullName>
    </submittedName>
</protein>
<keyword evidence="1" id="KW-1133">Transmembrane helix</keyword>
<reference evidence="2" key="1">
    <citation type="submission" date="2022-11" db="EMBL/GenBank/DDBJ databases">
        <title>Centuries of genome instability and evolution in soft-shell clam transmissible cancer (bioRxiv).</title>
        <authorList>
            <person name="Hart S.F.M."/>
            <person name="Yonemitsu M.A."/>
            <person name="Giersch R.M."/>
            <person name="Beal B.F."/>
            <person name="Arriagada G."/>
            <person name="Davis B.W."/>
            <person name="Ostrander E.A."/>
            <person name="Goff S.P."/>
            <person name="Metzger M.J."/>
        </authorList>
    </citation>
    <scope>NUCLEOTIDE SEQUENCE</scope>
    <source>
        <strain evidence="2">MELC-2E11</strain>
        <tissue evidence="2">Siphon/mantle</tissue>
    </source>
</reference>
<keyword evidence="1" id="KW-0812">Transmembrane</keyword>
<gene>
    <name evidence="2" type="ORF">MAR_022881</name>
</gene>
<dbReference type="Proteomes" id="UP001164746">
    <property type="component" value="Chromosome 3"/>
</dbReference>
<keyword evidence="3" id="KW-1185">Reference proteome</keyword>
<proteinExistence type="predicted"/>